<dbReference type="InterPro" id="IPR037026">
    <property type="entry name" value="Vgr_OB-fold_dom_sf"/>
</dbReference>
<proteinExistence type="predicted"/>
<dbReference type="Pfam" id="PF04717">
    <property type="entry name" value="Phage_base_V"/>
    <property type="match status" value="1"/>
</dbReference>
<gene>
    <name evidence="3" type="ORF">ENW73_00440</name>
</gene>
<name>A0A7C6ECF8_UNCW3</name>
<feature type="region of interest" description="Disordered" evidence="1">
    <location>
        <begin position="185"/>
        <end position="211"/>
    </location>
</feature>
<feature type="compositionally biased region" description="Pro residues" evidence="1">
    <location>
        <begin position="188"/>
        <end position="198"/>
    </location>
</feature>
<comment type="caution">
    <text evidence="3">The sequence shown here is derived from an EMBL/GenBank/DDBJ whole genome shotgun (WGS) entry which is preliminary data.</text>
</comment>
<dbReference type="SUPFAM" id="SSF69255">
    <property type="entry name" value="gp5 N-terminal domain-like"/>
    <property type="match status" value="1"/>
</dbReference>
<sequence>MIDLIRTEIKKSLARLTFFAIGEIIKIDFTNYQAQAKILTTGMKTNWLRIGTNYSGDGFGEVKSLNIGDEVLICFPDGNPSAQGIIMTRLFGKDVPPQLTEDEYFLHHKSGTKILIRQNGNIEVTTKSGLKFFLDDAAKKIILDSTSDKIFMDSSGIKIGSQSAGQALVLGYKLLAWLASHTHISAPPGQPTSPPTPSPDQSLLSQRHKTQ</sequence>
<protein>
    <recommendedName>
        <fullName evidence="2">Gp5/Type VI secretion system Vgr protein OB-fold domain-containing protein</fullName>
    </recommendedName>
</protein>
<organism evidence="3">
    <name type="scientific">candidate division WOR-3 bacterium</name>
    <dbReference type="NCBI Taxonomy" id="2052148"/>
    <lineage>
        <taxon>Bacteria</taxon>
        <taxon>Bacteria division WOR-3</taxon>
    </lineage>
</organism>
<dbReference type="AlphaFoldDB" id="A0A7C6ECF8"/>
<feature type="domain" description="Gp5/Type VI secretion system Vgr protein OB-fold" evidence="2">
    <location>
        <begin position="35"/>
        <end position="90"/>
    </location>
</feature>
<evidence type="ECO:0000256" key="1">
    <source>
        <dbReference type="SAM" id="MobiDB-lite"/>
    </source>
</evidence>
<dbReference type="InterPro" id="IPR006531">
    <property type="entry name" value="Gp5/Vgr_OB"/>
</dbReference>
<dbReference type="EMBL" id="DTLI01000016">
    <property type="protein sequence ID" value="HHS51322.1"/>
    <property type="molecule type" value="Genomic_DNA"/>
</dbReference>
<reference evidence="3" key="1">
    <citation type="journal article" date="2020" name="mSystems">
        <title>Genome- and Community-Level Interaction Insights into Carbon Utilization and Element Cycling Functions of Hydrothermarchaeota in Hydrothermal Sediment.</title>
        <authorList>
            <person name="Zhou Z."/>
            <person name="Liu Y."/>
            <person name="Xu W."/>
            <person name="Pan J."/>
            <person name="Luo Z.H."/>
            <person name="Li M."/>
        </authorList>
    </citation>
    <scope>NUCLEOTIDE SEQUENCE [LARGE SCALE GENOMIC DNA]</scope>
    <source>
        <strain evidence="3">SpSt-876</strain>
    </source>
</reference>
<evidence type="ECO:0000313" key="3">
    <source>
        <dbReference type="EMBL" id="HHS51322.1"/>
    </source>
</evidence>
<accession>A0A7C6ECF8</accession>
<evidence type="ECO:0000259" key="2">
    <source>
        <dbReference type="Pfam" id="PF04717"/>
    </source>
</evidence>
<dbReference type="Gene3D" id="2.40.50.230">
    <property type="entry name" value="Gp5 N-terminal domain"/>
    <property type="match status" value="1"/>
</dbReference>